<dbReference type="Gene3D" id="3.30.1050.20">
    <property type="match status" value="1"/>
</dbReference>
<dbReference type="InterPro" id="IPR017517">
    <property type="entry name" value="Maleyloyr_isom"/>
</dbReference>
<feature type="domain" description="MDMPI C-terminal" evidence="1">
    <location>
        <begin position="164"/>
        <end position="242"/>
    </location>
</feature>
<evidence type="ECO:0000259" key="2">
    <source>
        <dbReference type="Pfam" id="PF11716"/>
    </source>
</evidence>
<dbReference type="SUPFAM" id="SSF55718">
    <property type="entry name" value="SCP-like"/>
    <property type="match status" value="1"/>
</dbReference>
<proteinExistence type="predicted"/>
<dbReference type="InterPro" id="IPR024344">
    <property type="entry name" value="MDMPI_metal-binding"/>
</dbReference>
<comment type="caution">
    <text evidence="3">The sequence shown here is derived from an EMBL/GenBank/DDBJ whole genome shotgun (WGS) entry which is preliminary data.</text>
</comment>
<feature type="domain" description="Mycothiol-dependent maleylpyruvate isomerase metal-binding" evidence="2">
    <location>
        <begin position="21"/>
        <end position="156"/>
    </location>
</feature>
<reference evidence="4" key="1">
    <citation type="journal article" date="2019" name="Int. J. Syst. Evol. Microbiol.">
        <title>The Global Catalogue of Microorganisms (GCM) 10K type strain sequencing project: providing services to taxonomists for standard genome sequencing and annotation.</title>
        <authorList>
            <consortium name="The Broad Institute Genomics Platform"/>
            <consortium name="The Broad Institute Genome Sequencing Center for Infectious Disease"/>
            <person name="Wu L."/>
            <person name="Ma J."/>
        </authorList>
    </citation>
    <scope>NUCLEOTIDE SEQUENCE [LARGE SCALE GENOMIC DNA]</scope>
    <source>
        <strain evidence="4">JCM 16949</strain>
    </source>
</reference>
<keyword evidence="3" id="KW-0413">Isomerase</keyword>
<name>A0ABP7F2E0_9MICO</name>
<dbReference type="Gene3D" id="1.20.120.450">
    <property type="entry name" value="dinb family like domain"/>
    <property type="match status" value="1"/>
</dbReference>
<dbReference type="SUPFAM" id="SSF109854">
    <property type="entry name" value="DinB/YfiT-like putative metalloenzymes"/>
    <property type="match status" value="1"/>
</dbReference>
<dbReference type="Pfam" id="PF07398">
    <property type="entry name" value="MDMPI_C"/>
    <property type="match status" value="1"/>
</dbReference>
<dbReference type="InterPro" id="IPR034660">
    <property type="entry name" value="DinB/YfiT-like"/>
</dbReference>
<dbReference type="GO" id="GO:0016853">
    <property type="term" value="F:isomerase activity"/>
    <property type="evidence" value="ECO:0007669"/>
    <property type="project" value="UniProtKB-KW"/>
</dbReference>
<evidence type="ECO:0000313" key="4">
    <source>
        <dbReference type="Proteomes" id="UP001501004"/>
    </source>
</evidence>
<dbReference type="Pfam" id="PF11716">
    <property type="entry name" value="MDMPI_N"/>
    <property type="match status" value="1"/>
</dbReference>
<organism evidence="3 4">
    <name type="scientific">Leifsonella bigeumensis</name>
    <dbReference type="NCBI Taxonomy" id="433643"/>
    <lineage>
        <taxon>Bacteria</taxon>
        <taxon>Bacillati</taxon>
        <taxon>Actinomycetota</taxon>
        <taxon>Actinomycetes</taxon>
        <taxon>Micrococcales</taxon>
        <taxon>Microbacteriaceae</taxon>
        <taxon>Leifsonella</taxon>
    </lineage>
</organism>
<protein>
    <submittedName>
        <fullName evidence="3">Mycothiol-dependent maleylpyruvate isomerase NagL</fullName>
    </submittedName>
</protein>
<dbReference type="RefSeq" id="WP_344753019.1">
    <property type="nucleotide sequence ID" value="NZ_BAABAE010000001.1"/>
</dbReference>
<dbReference type="InterPro" id="IPR036527">
    <property type="entry name" value="SCP2_sterol-bd_dom_sf"/>
</dbReference>
<dbReference type="EMBL" id="BAABAE010000001">
    <property type="protein sequence ID" value="GAA3729913.1"/>
    <property type="molecule type" value="Genomic_DNA"/>
</dbReference>
<dbReference type="Proteomes" id="UP001501004">
    <property type="component" value="Unassembled WGS sequence"/>
</dbReference>
<dbReference type="InterPro" id="IPR010872">
    <property type="entry name" value="MDMPI_C-term_domain"/>
</dbReference>
<keyword evidence="4" id="KW-1185">Reference proteome</keyword>
<dbReference type="NCBIfam" id="TIGR03083">
    <property type="entry name" value="maleylpyruvate isomerase family mycothiol-dependent enzyme"/>
    <property type="match status" value="1"/>
</dbReference>
<evidence type="ECO:0000313" key="3">
    <source>
        <dbReference type="EMBL" id="GAA3729913.1"/>
    </source>
</evidence>
<gene>
    <name evidence="3" type="primary">nagL</name>
    <name evidence="3" type="ORF">GCM10022239_03170</name>
</gene>
<evidence type="ECO:0000259" key="1">
    <source>
        <dbReference type="Pfam" id="PF07398"/>
    </source>
</evidence>
<accession>A0ABP7F2E0</accession>
<sequence>MDTTHDTTTDPEVLKALALAREGTAYFERALDALSDEEFDAQSLLPGWSRRHVIAHVGYNAQGIRRLAEWAATGVENPMYASPAERTDEIEKGTALAASELRRLNTRASEELDLAWRGLTDDAWHSEVRTMYGVPIATTKTIWMRTREVWLHTVDLDSGASYDDFPAGLIDHLLADVLSTWRGRQAAEGLPNVVLAPTDRDTVRAVGDVDDPAAIALRGTATNLARWATGRGSAGVATVSGDPVPEPARWL</sequence>